<dbReference type="EMBL" id="JACIVC010000052">
    <property type="protein sequence ID" value="MBB1069371.1"/>
    <property type="molecule type" value="Genomic_DNA"/>
</dbReference>
<keyword evidence="2" id="KW-1185">Reference proteome</keyword>
<dbReference type="RefSeq" id="WP_182597993.1">
    <property type="nucleotide sequence ID" value="NZ_JACIVC010000052.1"/>
</dbReference>
<evidence type="ECO:0008006" key="3">
    <source>
        <dbReference type="Google" id="ProtNLM"/>
    </source>
</evidence>
<dbReference type="AlphaFoldDB" id="A0A7W3Y874"/>
<dbReference type="Gene3D" id="3.30.420.10">
    <property type="entry name" value="Ribonuclease H-like superfamily/Ribonuclease H"/>
    <property type="match status" value="1"/>
</dbReference>
<evidence type="ECO:0000313" key="1">
    <source>
        <dbReference type="EMBL" id="MBB1069371.1"/>
    </source>
</evidence>
<evidence type="ECO:0000313" key="2">
    <source>
        <dbReference type="Proteomes" id="UP000518316"/>
    </source>
</evidence>
<dbReference type="GO" id="GO:0003676">
    <property type="term" value="F:nucleic acid binding"/>
    <property type="evidence" value="ECO:0007669"/>
    <property type="project" value="InterPro"/>
</dbReference>
<protein>
    <recommendedName>
        <fullName evidence="3">Exonuclease domain-containing protein</fullName>
    </recommendedName>
</protein>
<gene>
    <name evidence="1" type="ORF">H5S40_04270</name>
</gene>
<comment type="caution">
    <text evidence="1">The sequence shown here is derived from an EMBL/GenBank/DDBJ whole genome shotgun (WGS) entry which is preliminary data.</text>
</comment>
<proteinExistence type="predicted"/>
<organism evidence="1 2">
    <name type="scientific">Limosilactobacillus albertensis</name>
    <dbReference type="NCBI Taxonomy" id="2759752"/>
    <lineage>
        <taxon>Bacteria</taxon>
        <taxon>Bacillati</taxon>
        <taxon>Bacillota</taxon>
        <taxon>Bacilli</taxon>
        <taxon>Lactobacillales</taxon>
        <taxon>Lactobacillaceae</taxon>
        <taxon>Limosilactobacillus</taxon>
    </lineage>
</organism>
<dbReference type="InterPro" id="IPR036397">
    <property type="entry name" value="RNaseH_sf"/>
</dbReference>
<dbReference type="InterPro" id="IPR012337">
    <property type="entry name" value="RNaseH-like_sf"/>
</dbReference>
<sequence length="166" mass="19348">MNDKKELVYWIDLTDQTDFDEIIRLTIIDTDNNVLFDHEFGTDLVGYWESRLNGINPDDVVTKPLFKEYKDEIQAIFNQASKVITFYGHVNRLQFQGINVLQAPYDDLSDDFRVIADGPEDTLEHMCDYYGYPLPNNIMERTGIDNAKAVNYCYQAMEHYRQANNG</sequence>
<accession>A0A7W3Y874</accession>
<name>A0A7W3Y874_9LACO</name>
<dbReference type="Proteomes" id="UP000518316">
    <property type="component" value="Unassembled WGS sequence"/>
</dbReference>
<reference evidence="1 2" key="1">
    <citation type="submission" date="2020-07" db="EMBL/GenBank/DDBJ databases">
        <title>Description of Limosilactobacillus balticus sp. nov., Limosilactobacillus agrestis sp. nov., Limosilactobacillus albertensis sp. nov., Limosilactobacillus rudii sp. nov., Limosilactobacillus fastidiosus sp. nov., five novel Limosilactobacillus species isolated from the vertebrate gastrointestinal tract, and proposal of 6 subspecies of Limosilactobacillus reuteri adapted to the gastrointestinal tract of specific vertebrate hosts.</title>
        <authorList>
            <person name="Li F."/>
            <person name="Cheng C."/>
            <person name="Zheng J."/>
            <person name="Quevedo R.M."/>
            <person name="Li J."/>
            <person name="Roos S."/>
            <person name="Gaenzle M.G."/>
            <person name="Walter J."/>
        </authorList>
    </citation>
    <scope>NUCLEOTIDE SEQUENCE [LARGE SCALE GENOMIC DNA]</scope>
    <source>
        <strain evidence="1 2">RRLNB_1_1</strain>
    </source>
</reference>
<dbReference type="SUPFAM" id="SSF53098">
    <property type="entry name" value="Ribonuclease H-like"/>
    <property type="match status" value="1"/>
</dbReference>